<dbReference type="KEGG" id="ffu:CLAFUR5_03127"/>
<evidence type="ECO:0000256" key="1">
    <source>
        <dbReference type="SAM" id="MobiDB-lite"/>
    </source>
</evidence>
<evidence type="ECO:0000313" key="3">
    <source>
        <dbReference type="EMBL" id="UJO14538.1"/>
    </source>
</evidence>
<accession>A0A9Q8LBU0</accession>
<keyword evidence="2" id="KW-0472">Membrane</keyword>
<proteinExistence type="predicted"/>
<gene>
    <name evidence="3" type="ORF">CLAFUR5_03127</name>
</gene>
<keyword evidence="2" id="KW-0812">Transmembrane</keyword>
<name>A0A9Q8LBU0_PASFU</name>
<reference evidence="3" key="1">
    <citation type="submission" date="2021-12" db="EMBL/GenBank/DDBJ databases">
        <authorList>
            <person name="Zaccaron A."/>
            <person name="Stergiopoulos I."/>
        </authorList>
    </citation>
    <scope>NUCLEOTIDE SEQUENCE</scope>
    <source>
        <strain evidence="3">Race5_Kim</strain>
    </source>
</reference>
<dbReference type="OrthoDB" id="4476201at2759"/>
<organism evidence="3 4">
    <name type="scientific">Passalora fulva</name>
    <name type="common">Tomato leaf mold</name>
    <name type="synonym">Cladosporium fulvum</name>
    <dbReference type="NCBI Taxonomy" id="5499"/>
    <lineage>
        <taxon>Eukaryota</taxon>
        <taxon>Fungi</taxon>
        <taxon>Dikarya</taxon>
        <taxon>Ascomycota</taxon>
        <taxon>Pezizomycotina</taxon>
        <taxon>Dothideomycetes</taxon>
        <taxon>Dothideomycetidae</taxon>
        <taxon>Mycosphaerellales</taxon>
        <taxon>Mycosphaerellaceae</taxon>
        <taxon>Fulvia</taxon>
    </lineage>
</organism>
<feature type="transmembrane region" description="Helical" evidence="2">
    <location>
        <begin position="6"/>
        <end position="21"/>
    </location>
</feature>
<evidence type="ECO:0000313" key="4">
    <source>
        <dbReference type="Proteomes" id="UP000756132"/>
    </source>
</evidence>
<keyword evidence="2" id="KW-1133">Transmembrane helix</keyword>
<evidence type="ECO:0000256" key="2">
    <source>
        <dbReference type="SAM" id="Phobius"/>
    </source>
</evidence>
<dbReference type="EMBL" id="CP090164">
    <property type="protein sequence ID" value="UJO14538.1"/>
    <property type="molecule type" value="Genomic_DNA"/>
</dbReference>
<protein>
    <submittedName>
        <fullName evidence="3">Uncharacterized protein</fullName>
    </submittedName>
</protein>
<keyword evidence="4" id="KW-1185">Reference proteome</keyword>
<dbReference type="GeneID" id="71983005"/>
<reference evidence="3" key="2">
    <citation type="journal article" date="2022" name="Microb. Genom.">
        <title>A chromosome-scale genome assembly of the tomato pathogen Cladosporium fulvum reveals a compartmentalized genome architecture and the presence of a dispensable chromosome.</title>
        <authorList>
            <person name="Zaccaron A.Z."/>
            <person name="Chen L.H."/>
            <person name="Samaras A."/>
            <person name="Stergiopoulos I."/>
        </authorList>
    </citation>
    <scope>NUCLEOTIDE SEQUENCE</scope>
    <source>
        <strain evidence="3">Race5_Kim</strain>
    </source>
</reference>
<dbReference type="Proteomes" id="UP000756132">
    <property type="component" value="Chromosome 2"/>
</dbReference>
<sequence>MNYCIVAFAIVFIISMITWIFDGRKNYTGPKVEMDDDVLVATQTVESSSSPERGEWNGKGSDGKPVV</sequence>
<dbReference type="AlphaFoldDB" id="A0A9Q8LBU0"/>
<dbReference type="RefSeq" id="XP_047758904.1">
    <property type="nucleotide sequence ID" value="XM_047902275.1"/>
</dbReference>
<feature type="region of interest" description="Disordered" evidence="1">
    <location>
        <begin position="43"/>
        <end position="67"/>
    </location>
</feature>